<accession>A0A0A9PYI0</accession>
<reference evidence="1" key="2">
    <citation type="journal article" date="2015" name="Data Brief">
        <title>Shoot transcriptome of the giant reed, Arundo donax.</title>
        <authorList>
            <person name="Barrero R.A."/>
            <person name="Guerrero F.D."/>
            <person name="Moolhuijzen P."/>
            <person name="Goolsby J.A."/>
            <person name="Tidwell J."/>
            <person name="Bellgard S.E."/>
            <person name="Bellgard M.I."/>
        </authorList>
    </citation>
    <scope>NUCLEOTIDE SEQUENCE</scope>
    <source>
        <tissue evidence="1">Shoot tissue taken approximately 20 cm above the soil surface</tissue>
    </source>
</reference>
<evidence type="ECO:0000313" key="1">
    <source>
        <dbReference type="EMBL" id="JAD59625.1"/>
    </source>
</evidence>
<dbReference type="AlphaFoldDB" id="A0A0A9PYI0"/>
<dbReference type="EMBL" id="GBRH01238270">
    <property type="protein sequence ID" value="JAD59625.1"/>
    <property type="molecule type" value="Transcribed_RNA"/>
</dbReference>
<organism evidence="1">
    <name type="scientific">Arundo donax</name>
    <name type="common">Giant reed</name>
    <name type="synonym">Donax arundinaceus</name>
    <dbReference type="NCBI Taxonomy" id="35708"/>
    <lineage>
        <taxon>Eukaryota</taxon>
        <taxon>Viridiplantae</taxon>
        <taxon>Streptophyta</taxon>
        <taxon>Embryophyta</taxon>
        <taxon>Tracheophyta</taxon>
        <taxon>Spermatophyta</taxon>
        <taxon>Magnoliopsida</taxon>
        <taxon>Liliopsida</taxon>
        <taxon>Poales</taxon>
        <taxon>Poaceae</taxon>
        <taxon>PACMAD clade</taxon>
        <taxon>Arundinoideae</taxon>
        <taxon>Arundineae</taxon>
        <taxon>Arundo</taxon>
    </lineage>
</organism>
<sequence>MRRHRRGEVTDRHRWTPMMGSAGGLRFLP</sequence>
<proteinExistence type="predicted"/>
<protein>
    <submittedName>
        <fullName evidence="1">Uncharacterized protein</fullName>
    </submittedName>
</protein>
<reference evidence="1" key="1">
    <citation type="submission" date="2014-09" db="EMBL/GenBank/DDBJ databases">
        <authorList>
            <person name="Magalhaes I.L.F."/>
            <person name="Oliveira U."/>
            <person name="Santos F.R."/>
            <person name="Vidigal T.H.D.A."/>
            <person name="Brescovit A.D."/>
            <person name="Santos A.J."/>
        </authorList>
    </citation>
    <scope>NUCLEOTIDE SEQUENCE</scope>
    <source>
        <tissue evidence="1">Shoot tissue taken approximately 20 cm above the soil surface</tissue>
    </source>
</reference>
<name>A0A0A9PYI0_ARUDO</name>